<sequence>MHPKYIFFFSKKKRETDEAMTKKLHFLFHRVGLLCLFSLRDPLPVVRGRLYLFFFTPTSASVRQHKNRSHFSWRAHATGARACSAGPRANTQRANPSMQKRKKKEKTWRRAGTASLGVQPTFFLRATFIYFPFSNRARLADASRVCIGATKERTAALFLFVSWAIRFLSRTHTKTETGDRLAL</sequence>
<evidence type="ECO:0000313" key="3">
    <source>
        <dbReference type="Proteomes" id="UP001253637"/>
    </source>
</evidence>
<accession>A0A811BMD6</accession>
<reference evidence="2" key="1">
    <citation type="submission" date="2021-04" db="EMBL/GenBank/DDBJ databases">
        <title>Draft Genome Sequence of Pandoravirus japonicus, Isolated from the Sabaishi River of Niigata, Japan.</title>
        <authorList>
            <person name="Hosokawa N."/>
            <person name="Takahashi H."/>
            <person name="Aoki K."/>
            <person name="Takemura M."/>
        </authorList>
    </citation>
    <scope>NUCLEOTIDE SEQUENCE</scope>
</reference>
<evidence type="ECO:0000313" key="2">
    <source>
        <dbReference type="EMBL" id="BCU03104.1"/>
    </source>
</evidence>
<proteinExistence type="predicted"/>
<dbReference type="Proteomes" id="UP001253637">
    <property type="component" value="Segment"/>
</dbReference>
<organism evidence="2 3">
    <name type="scientific">Pandoravirus japonicus</name>
    <dbReference type="NCBI Taxonomy" id="2823154"/>
    <lineage>
        <taxon>Viruses</taxon>
        <taxon>Pandoravirus</taxon>
    </lineage>
</organism>
<feature type="region of interest" description="Disordered" evidence="1">
    <location>
        <begin position="86"/>
        <end position="110"/>
    </location>
</feature>
<name>A0A811BMD6_9VIRU</name>
<evidence type="ECO:0000256" key="1">
    <source>
        <dbReference type="SAM" id="MobiDB-lite"/>
    </source>
</evidence>
<protein>
    <submittedName>
        <fullName evidence="2">Uncharacterized protein</fullName>
    </submittedName>
</protein>
<feature type="compositionally biased region" description="Polar residues" evidence="1">
    <location>
        <begin position="89"/>
        <end position="98"/>
    </location>
</feature>
<feature type="compositionally biased region" description="Basic residues" evidence="1">
    <location>
        <begin position="99"/>
        <end position="109"/>
    </location>
</feature>
<dbReference type="EMBL" id="LC625835">
    <property type="protein sequence ID" value="BCU03104.1"/>
    <property type="molecule type" value="Genomic_DNA"/>
</dbReference>